<organism evidence="13 14">
    <name type="scientific">Breoghania corrubedonensis</name>
    <dbReference type="NCBI Taxonomy" id="665038"/>
    <lineage>
        <taxon>Bacteria</taxon>
        <taxon>Pseudomonadati</taxon>
        <taxon>Pseudomonadota</taxon>
        <taxon>Alphaproteobacteria</taxon>
        <taxon>Hyphomicrobiales</taxon>
        <taxon>Stappiaceae</taxon>
        <taxon>Breoghania</taxon>
    </lineage>
</organism>
<comment type="cofactor">
    <cofactor evidence="1">
        <name>Mg(2+)</name>
        <dbReference type="ChEBI" id="CHEBI:18420"/>
    </cofactor>
</comment>
<sequence length="387" mass="41746">MFDAIAIDGDTARVVGGAVRNTLLGEPVGDVDIATTALPQTVMERAKAAGLKPIPTGIEHGTITVVSGGTPYEVTTLREDVETFGRHAVVRFSRDWQADAARRDFTMNALYADPDGAIHDPTGEGHADCLARRVRFIGDPHARIREDYLRILRFFRFHAHYGSGAIDAAGLSAVIAAREGIRQLSGERVGHEIRRILPAPYAVETVGVMAETGIIEIAFGGVVRLEDFAHLHRLKDFAAEAGDAILRLAALSCFVQEDVDRLFERLRLSNAEAGRMALVLVAASSFSPALDDIACRERLYRLGHETAIDAALLAWCRVAAGAQDQSWRRLIVSLRAQTVPVFPVAGRDLLALGMKPGPGLGEALRAIEADWIASGFTLGRDALLASV</sequence>
<name>A0A2T5UU10_9HYPH</name>
<evidence type="ECO:0000256" key="6">
    <source>
        <dbReference type="ARBA" id="ARBA00022741"/>
    </source>
</evidence>
<keyword evidence="2 9" id="KW-0808">Transferase</keyword>
<dbReference type="GO" id="GO:0008033">
    <property type="term" value="P:tRNA processing"/>
    <property type="evidence" value="ECO:0007669"/>
    <property type="project" value="UniProtKB-KW"/>
</dbReference>
<dbReference type="GO" id="GO:0016779">
    <property type="term" value="F:nucleotidyltransferase activity"/>
    <property type="evidence" value="ECO:0007669"/>
    <property type="project" value="UniProtKB-KW"/>
</dbReference>
<keyword evidence="14" id="KW-1185">Reference proteome</keyword>
<dbReference type="SUPFAM" id="SSF81891">
    <property type="entry name" value="Poly A polymerase C-terminal region-like"/>
    <property type="match status" value="1"/>
</dbReference>
<dbReference type="InterPro" id="IPR002646">
    <property type="entry name" value="PolA_pol_head_dom"/>
</dbReference>
<dbReference type="PANTHER" id="PTHR46173">
    <property type="entry name" value="CCA TRNA NUCLEOTIDYLTRANSFERASE 1, MITOCHONDRIAL"/>
    <property type="match status" value="1"/>
</dbReference>
<comment type="caution">
    <text evidence="13">The sequence shown here is derived from an EMBL/GenBank/DDBJ whole genome shotgun (WGS) entry which is preliminary data.</text>
</comment>
<evidence type="ECO:0000256" key="1">
    <source>
        <dbReference type="ARBA" id="ARBA00001946"/>
    </source>
</evidence>
<evidence type="ECO:0000256" key="7">
    <source>
        <dbReference type="ARBA" id="ARBA00022842"/>
    </source>
</evidence>
<evidence type="ECO:0000256" key="8">
    <source>
        <dbReference type="ARBA" id="ARBA00022884"/>
    </source>
</evidence>
<feature type="domain" description="CCA-adding enzyme C-terminal" evidence="12">
    <location>
        <begin position="250"/>
        <end position="383"/>
    </location>
</feature>
<evidence type="ECO:0000256" key="2">
    <source>
        <dbReference type="ARBA" id="ARBA00022679"/>
    </source>
</evidence>
<dbReference type="InterPro" id="IPR032810">
    <property type="entry name" value="CCA-adding_enz_C"/>
</dbReference>
<dbReference type="EMBL" id="QAYG01000013">
    <property type="protein sequence ID" value="PTW54973.1"/>
    <property type="molecule type" value="Genomic_DNA"/>
</dbReference>
<keyword evidence="7" id="KW-0460">Magnesium</keyword>
<keyword evidence="6" id="KW-0547">Nucleotide-binding</keyword>
<feature type="domain" description="Poly A polymerase head" evidence="10">
    <location>
        <begin position="12"/>
        <end position="134"/>
    </location>
</feature>
<comment type="similarity">
    <text evidence="9">Belongs to the tRNA nucleotidyltransferase/poly(A) polymerase family.</text>
</comment>
<evidence type="ECO:0000259" key="11">
    <source>
        <dbReference type="Pfam" id="PF12627"/>
    </source>
</evidence>
<feature type="domain" description="tRNA nucleotidyltransferase/poly(A) polymerase RNA and SrmB- binding" evidence="11">
    <location>
        <begin position="171"/>
        <end position="219"/>
    </location>
</feature>
<keyword evidence="8 9" id="KW-0694">RNA-binding</keyword>
<dbReference type="Pfam" id="PF12627">
    <property type="entry name" value="PolyA_pol_RNAbd"/>
    <property type="match status" value="1"/>
</dbReference>
<protein>
    <submittedName>
        <fullName evidence="13">Poly(A) polymerase</fullName>
    </submittedName>
</protein>
<dbReference type="GO" id="GO:0046872">
    <property type="term" value="F:metal ion binding"/>
    <property type="evidence" value="ECO:0007669"/>
    <property type="project" value="UniProtKB-KW"/>
</dbReference>
<dbReference type="GO" id="GO:0000166">
    <property type="term" value="F:nucleotide binding"/>
    <property type="evidence" value="ECO:0007669"/>
    <property type="project" value="UniProtKB-KW"/>
</dbReference>
<dbReference type="Pfam" id="PF01743">
    <property type="entry name" value="PolyA_pol"/>
    <property type="match status" value="1"/>
</dbReference>
<dbReference type="InterPro" id="IPR050264">
    <property type="entry name" value="Bact_CCA-adding_enz_type3_sf"/>
</dbReference>
<proteinExistence type="inferred from homology"/>
<evidence type="ECO:0000259" key="10">
    <source>
        <dbReference type="Pfam" id="PF01743"/>
    </source>
</evidence>
<dbReference type="Pfam" id="PF13735">
    <property type="entry name" value="tRNA_NucTran2_2"/>
    <property type="match status" value="1"/>
</dbReference>
<dbReference type="CDD" id="cd05398">
    <property type="entry name" value="NT_ClassII-CCAase"/>
    <property type="match status" value="1"/>
</dbReference>
<gene>
    <name evidence="13" type="ORF">C8N35_11313</name>
</gene>
<keyword evidence="4" id="KW-0548">Nucleotidyltransferase</keyword>
<evidence type="ECO:0000256" key="9">
    <source>
        <dbReference type="RuleBase" id="RU003953"/>
    </source>
</evidence>
<reference evidence="13 14" key="1">
    <citation type="submission" date="2018-04" db="EMBL/GenBank/DDBJ databases">
        <title>Genomic Encyclopedia of Archaeal and Bacterial Type Strains, Phase II (KMG-II): from individual species to whole genera.</title>
        <authorList>
            <person name="Goeker M."/>
        </authorList>
    </citation>
    <scope>NUCLEOTIDE SEQUENCE [LARGE SCALE GENOMIC DNA]</scope>
    <source>
        <strain evidence="13 14">DSM 23382</strain>
    </source>
</reference>
<evidence type="ECO:0000313" key="14">
    <source>
        <dbReference type="Proteomes" id="UP000244081"/>
    </source>
</evidence>
<keyword evidence="3" id="KW-0819">tRNA processing</keyword>
<dbReference type="Gene3D" id="3.30.460.10">
    <property type="entry name" value="Beta Polymerase, domain 2"/>
    <property type="match status" value="1"/>
</dbReference>
<dbReference type="Gene3D" id="1.10.3090.10">
    <property type="entry name" value="cca-adding enzyme, domain 2"/>
    <property type="match status" value="1"/>
</dbReference>
<evidence type="ECO:0000256" key="4">
    <source>
        <dbReference type="ARBA" id="ARBA00022695"/>
    </source>
</evidence>
<dbReference type="SUPFAM" id="SSF81301">
    <property type="entry name" value="Nucleotidyltransferase"/>
    <property type="match status" value="1"/>
</dbReference>
<keyword evidence="5" id="KW-0479">Metal-binding</keyword>
<dbReference type="InterPro" id="IPR032828">
    <property type="entry name" value="PolyA_RNA-bd"/>
</dbReference>
<evidence type="ECO:0000256" key="3">
    <source>
        <dbReference type="ARBA" id="ARBA00022694"/>
    </source>
</evidence>
<evidence type="ECO:0000256" key="5">
    <source>
        <dbReference type="ARBA" id="ARBA00022723"/>
    </source>
</evidence>
<evidence type="ECO:0000259" key="12">
    <source>
        <dbReference type="Pfam" id="PF13735"/>
    </source>
</evidence>
<dbReference type="InterPro" id="IPR043519">
    <property type="entry name" value="NT_sf"/>
</dbReference>
<dbReference type="Proteomes" id="UP000244081">
    <property type="component" value="Unassembled WGS sequence"/>
</dbReference>
<evidence type="ECO:0000313" key="13">
    <source>
        <dbReference type="EMBL" id="PTW54973.1"/>
    </source>
</evidence>
<dbReference type="GO" id="GO:0000049">
    <property type="term" value="F:tRNA binding"/>
    <property type="evidence" value="ECO:0007669"/>
    <property type="project" value="TreeGrafter"/>
</dbReference>
<dbReference type="PANTHER" id="PTHR46173:SF1">
    <property type="entry name" value="CCA TRNA NUCLEOTIDYLTRANSFERASE 1, MITOCHONDRIAL"/>
    <property type="match status" value="1"/>
</dbReference>
<accession>A0A2T5UU10</accession>
<dbReference type="AlphaFoldDB" id="A0A2T5UU10"/>